<proteinExistence type="evidence at transcript level"/>
<organism evidence="2">
    <name type="scientific">Spodoptera exigua</name>
    <name type="common">Beet armyworm</name>
    <name type="synonym">Noctua fulgens</name>
    <dbReference type="NCBI Taxonomy" id="7107"/>
    <lineage>
        <taxon>Eukaryota</taxon>
        <taxon>Metazoa</taxon>
        <taxon>Ecdysozoa</taxon>
        <taxon>Arthropoda</taxon>
        <taxon>Hexapoda</taxon>
        <taxon>Insecta</taxon>
        <taxon>Pterygota</taxon>
        <taxon>Neoptera</taxon>
        <taxon>Endopterygota</taxon>
        <taxon>Lepidoptera</taxon>
        <taxon>Glossata</taxon>
        <taxon>Ditrysia</taxon>
        <taxon>Noctuoidea</taxon>
        <taxon>Noctuidae</taxon>
        <taxon>Amphipyrinae</taxon>
        <taxon>Spodoptera</taxon>
    </lineage>
</organism>
<feature type="transmembrane region" description="Helical" evidence="1">
    <location>
        <begin position="25"/>
        <end position="45"/>
    </location>
</feature>
<accession>A0A088MTF6</accession>
<keyword evidence="1" id="KW-0812">Transmembrane</keyword>
<keyword evidence="1" id="KW-0472">Membrane</keyword>
<sequence length="74" mass="7661">MQANVGPTRPPTTGLSAIPAVNRSISSTCLYSAFIFLAALAGITLSRSSKSSIVDNPQGSLHDVYGGTPWSLPL</sequence>
<dbReference type="EMBL" id="KJ995810">
    <property type="protein sequence ID" value="AIN39493.1"/>
    <property type="molecule type" value="mRNA"/>
</dbReference>
<evidence type="ECO:0000313" key="2">
    <source>
        <dbReference type="EMBL" id="AIN39493.1"/>
    </source>
</evidence>
<keyword evidence="1" id="KW-1133">Transmembrane helix</keyword>
<reference evidence="2" key="1">
    <citation type="journal article" date="2014" name="PLoS ONE">
        <title>Roles of Peroxinectin in PGE2-Mediated Cellular Immunity in Spodoptera exigua.</title>
        <authorList>
            <person name="Park J."/>
            <person name="Stanley D."/>
            <person name="Kim Y."/>
        </authorList>
    </citation>
    <scope>NUCLEOTIDE SEQUENCE</scope>
</reference>
<dbReference type="AlphaFoldDB" id="A0A088MTF6"/>
<evidence type="ECO:0000256" key="1">
    <source>
        <dbReference type="SAM" id="Phobius"/>
    </source>
</evidence>
<gene>
    <name evidence="2" type="primary">POX-I</name>
</gene>
<name>A0A088MTF6_SPOEX</name>
<protein>
    <submittedName>
        <fullName evidence="2">POX-I</fullName>
    </submittedName>
</protein>